<organism evidence="2 3">
    <name type="scientific">Thalassiosira oceanica</name>
    <name type="common">Marine diatom</name>
    <dbReference type="NCBI Taxonomy" id="159749"/>
    <lineage>
        <taxon>Eukaryota</taxon>
        <taxon>Sar</taxon>
        <taxon>Stramenopiles</taxon>
        <taxon>Ochrophyta</taxon>
        <taxon>Bacillariophyta</taxon>
        <taxon>Coscinodiscophyceae</taxon>
        <taxon>Thalassiosirophycidae</taxon>
        <taxon>Thalassiosirales</taxon>
        <taxon>Thalassiosiraceae</taxon>
        <taxon>Thalassiosira</taxon>
    </lineage>
</organism>
<proteinExistence type="predicted"/>
<feature type="region of interest" description="Disordered" evidence="1">
    <location>
        <begin position="1"/>
        <end position="38"/>
    </location>
</feature>
<sequence length="102" mass="11405">MKSGAGSRKEQWKASLHAADRKAPAPAQSSSSPPPLPNNNVIWFYTSLDDARQREGFGPVEKVPQTLLLAETSLTDFMMDLCDKFEDLVKDDNLTMEEFDKT</sequence>
<dbReference type="Proteomes" id="UP000266841">
    <property type="component" value="Unassembled WGS sequence"/>
</dbReference>
<feature type="compositionally biased region" description="Basic and acidic residues" evidence="1">
    <location>
        <begin position="7"/>
        <end position="23"/>
    </location>
</feature>
<dbReference type="EMBL" id="AGNL01038528">
    <property type="protein sequence ID" value="EJK53090.1"/>
    <property type="molecule type" value="Genomic_DNA"/>
</dbReference>
<evidence type="ECO:0000256" key="1">
    <source>
        <dbReference type="SAM" id="MobiDB-lite"/>
    </source>
</evidence>
<evidence type="ECO:0000313" key="2">
    <source>
        <dbReference type="EMBL" id="EJK53090.1"/>
    </source>
</evidence>
<name>K0RIN0_THAOC</name>
<accession>K0RIN0</accession>
<evidence type="ECO:0000313" key="3">
    <source>
        <dbReference type="Proteomes" id="UP000266841"/>
    </source>
</evidence>
<keyword evidence="3" id="KW-1185">Reference proteome</keyword>
<gene>
    <name evidence="2" type="ORF">THAOC_27537</name>
</gene>
<dbReference type="AlphaFoldDB" id="K0RIN0"/>
<protein>
    <submittedName>
        <fullName evidence="2">Uncharacterized protein</fullName>
    </submittedName>
</protein>
<reference evidence="2 3" key="1">
    <citation type="journal article" date="2012" name="Genome Biol.">
        <title>Genome and low-iron response of an oceanic diatom adapted to chronic iron limitation.</title>
        <authorList>
            <person name="Lommer M."/>
            <person name="Specht M."/>
            <person name="Roy A.S."/>
            <person name="Kraemer L."/>
            <person name="Andreson R."/>
            <person name="Gutowska M.A."/>
            <person name="Wolf J."/>
            <person name="Bergner S.V."/>
            <person name="Schilhabel M.B."/>
            <person name="Klostermeier U.C."/>
            <person name="Beiko R.G."/>
            <person name="Rosenstiel P."/>
            <person name="Hippler M."/>
            <person name="Laroche J."/>
        </authorList>
    </citation>
    <scope>NUCLEOTIDE SEQUENCE [LARGE SCALE GENOMIC DNA]</scope>
    <source>
        <strain evidence="2 3">CCMP1005</strain>
    </source>
</reference>
<comment type="caution">
    <text evidence="2">The sequence shown here is derived from an EMBL/GenBank/DDBJ whole genome shotgun (WGS) entry which is preliminary data.</text>
</comment>